<keyword evidence="4 10" id="KW-0479">Metal-binding</keyword>
<dbReference type="PRINTS" id="PR00119">
    <property type="entry name" value="CATATPASE"/>
</dbReference>
<keyword evidence="6 10" id="KW-0067">ATP-binding</keyword>
<proteinExistence type="inferred from homology"/>
<dbReference type="NCBIfam" id="TIGR01525">
    <property type="entry name" value="ATPase-IB_hvy"/>
    <property type="match status" value="1"/>
</dbReference>
<dbReference type="GO" id="GO:0016020">
    <property type="term" value="C:membrane"/>
    <property type="evidence" value="ECO:0007669"/>
    <property type="project" value="UniProtKB-SubCell"/>
</dbReference>
<evidence type="ECO:0000256" key="4">
    <source>
        <dbReference type="ARBA" id="ARBA00022723"/>
    </source>
</evidence>
<evidence type="ECO:0000313" key="13">
    <source>
        <dbReference type="EMBL" id="CAE0729031.1"/>
    </source>
</evidence>
<dbReference type="GO" id="GO:0019829">
    <property type="term" value="F:ATPase-coupled monoatomic cation transmembrane transporter activity"/>
    <property type="evidence" value="ECO:0007669"/>
    <property type="project" value="InterPro"/>
</dbReference>
<evidence type="ECO:0000256" key="10">
    <source>
        <dbReference type="RuleBase" id="RU362081"/>
    </source>
</evidence>
<comment type="similarity">
    <text evidence="2 10">Belongs to the cation transport ATPase (P-type) (TC 3.A.3) family. Type IB subfamily.</text>
</comment>
<feature type="compositionally biased region" description="Polar residues" evidence="11">
    <location>
        <begin position="123"/>
        <end position="137"/>
    </location>
</feature>
<dbReference type="Pfam" id="PF00702">
    <property type="entry name" value="Hydrolase"/>
    <property type="match status" value="1"/>
</dbReference>
<dbReference type="SFLD" id="SFLDS00003">
    <property type="entry name" value="Haloacid_Dehalogenase"/>
    <property type="match status" value="1"/>
</dbReference>
<evidence type="ECO:0000256" key="1">
    <source>
        <dbReference type="ARBA" id="ARBA00004141"/>
    </source>
</evidence>
<dbReference type="InterPro" id="IPR001757">
    <property type="entry name" value="P_typ_ATPase"/>
</dbReference>
<evidence type="ECO:0000256" key="5">
    <source>
        <dbReference type="ARBA" id="ARBA00022741"/>
    </source>
</evidence>
<dbReference type="SUPFAM" id="SSF56784">
    <property type="entry name" value="HAD-like"/>
    <property type="match status" value="1"/>
</dbReference>
<dbReference type="InterPro" id="IPR059000">
    <property type="entry name" value="ATPase_P-type_domA"/>
</dbReference>
<feature type="transmembrane region" description="Helical" evidence="10">
    <location>
        <begin position="780"/>
        <end position="805"/>
    </location>
</feature>
<dbReference type="SUPFAM" id="SSF55008">
    <property type="entry name" value="HMA, heavy metal-associated domain"/>
    <property type="match status" value="3"/>
</dbReference>
<dbReference type="InterPro" id="IPR044492">
    <property type="entry name" value="P_typ_ATPase_HD_dom"/>
</dbReference>
<reference evidence="13" key="1">
    <citation type="submission" date="2021-01" db="EMBL/GenBank/DDBJ databases">
        <authorList>
            <person name="Corre E."/>
            <person name="Pelletier E."/>
            <person name="Niang G."/>
            <person name="Scheremetjew M."/>
            <person name="Finn R."/>
            <person name="Kale V."/>
            <person name="Holt S."/>
            <person name="Cochrane G."/>
            <person name="Meng A."/>
            <person name="Brown T."/>
            <person name="Cohen L."/>
        </authorList>
    </citation>
    <scope>NUCLEOTIDE SEQUENCE</scope>
    <source>
        <strain evidence="13">10249 10 AB</strain>
    </source>
</reference>
<dbReference type="SUPFAM" id="SSF81653">
    <property type="entry name" value="Calcium ATPase, transduction domain A"/>
    <property type="match status" value="1"/>
</dbReference>
<feature type="region of interest" description="Disordered" evidence="11">
    <location>
        <begin position="1"/>
        <end position="69"/>
    </location>
</feature>
<keyword evidence="9 10" id="KW-0472">Membrane</keyword>
<feature type="compositionally biased region" description="Polar residues" evidence="11">
    <location>
        <begin position="1"/>
        <end position="15"/>
    </location>
</feature>
<accession>A0A7S4EQD6</accession>
<dbReference type="Gene3D" id="3.30.70.100">
    <property type="match status" value="3"/>
</dbReference>
<evidence type="ECO:0000256" key="11">
    <source>
        <dbReference type="SAM" id="MobiDB-lite"/>
    </source>
</evidence>
<feature type="region of interest" description="Disordered" evidence="11">
    <location>
        <begin position="123"/>
        <end position="162"/>
    </location>
</feature>
<dbReference type="PANTHER" id="PTHR48085:SF5">
    <property type="entry name" value="CADMIUM_ZINC-TRANSPORTING ATPASE HMA4-RELATED"/>
    <property type="match status" value="1"/>
</dbReference>
<evidence type="ECO:0000256" key="9">
    <source>
        <dbReference type="ARBA" id="ARBA00023136"/>
    </source>
</evidence>
<dbReference type="Gene3D" id="3.40.50.1000">
    <property type="entry name" value="HAD superfamily/HAD-like"/>
    <property type="match status" value="1"/>
</dbReference>
<dbReference type="SUPFAM" id="SSF81665">
    <property type="entry name" value="Calcium ATPase, transmembrane domain M"/>
    <property type="match status" value="1"/>
</dbReference>
<protein>
    <recommendedName>
        <fullName evidence="12">HMA domain-containing protein</fullName>
    </recommendedName>
</protein>
<feature type="transmembrane region" description="Helical" evidence="10">
    <location>
        <begin position="1109"/>
        <end position="1128"/>
    </location>
</feature>
<dbReference type="InterPro" id="IPR036412">
    <property type="entry name" value="HAD-like_sf"/>
</dbReference>
<dbReference type="PROSITE" id="PS01229">
    <property type="entry name" value="COF_2"/>
    <property type="match status" value="1"/>
</dbReference>
<keyword evidence="7" id="KW-1278">Translocase</keyword>
<dbReference type="PROSITE" id="PS50846">
    <property type="entry name" value="HMA_2"/>
    <property type="match status" value="1"/>
</dbReference>
<sequence>MTSIQETSTNVTSGSEQEKLLGPKSSSSSSDRKYGATATLPPTCCDKDGNCKNAPSKKRPLPTGDTSSSSSNFVGFLSGFFQTENSRTSVAACCASGTCSHTHKYGSKESLLQLQLPRTLSERSLSGDSVGSYNNPSMPIRSRTDSFDSSSGSSSQQTSIIAAPQMDPNVAQTIVRSTIHCTGICCSSEVPELLEILQDIHGIAEVKVNVPLKQIIVDHDCRVISATLIVKMLEEELFPSKVERDGGASLPSFVRSTFRTGGLCCSSEVPQLVAILQPYNGVSDIKFNIPLKQIIVEHNSKIISAAQVAKILTDEKFPTTIEADGGRNEVGVEGRSKFYVRGICCSSEIPAIKTILETKVGIKGLVVNVATKMVYVDHSSNVISADAIADSLNNCGFEAQVKYDCFKDSGGFLSSFVMSKFSIQSSSPTMSKDLKNHLKTYDEDQVEGYQLEKSSMTISIIHNPLLISAENLSRSMLKATEIKTNVEEDGNDGKVWDFPKTTDEGESSNIHVDESGSGIRPDVAVCGVFWILSMLSYVGGSWTVLSNLGLLSVGIGIPPVAKKAFRTASRGMIDTNVLMFLAVFGAVCLQQFDEAAAVTFLFSLSEWLEHRATNRANAALTSIVKLKPDRANIIQPKTKELIVVPATSVPVGAMVAVKSGDKIPCDGVIVEGKSTVDESSLTGESRPVTKGPKDEVFGGTVNSGTTQIVVQTTNSSDDSAVSRLVRLVEEAQANRSETEKIVDSFARVYTPVVVFLALAMCTISWFWGSTVGRDWTSRGLSLVVIACPCALVISTPISYVAGLAATAQNGVLVKGGAHLEALGQLKHVCFDKTGTLTVGDFKLLKLDVIESKQLKRQEVLQYLSLMEDRATHPLAKSLVDGVKAEGVTVPPSLFVEDHTMLVGEGVEGTIGGKKVCVGNERLFRRLGTFETIPLSLRKTVESWEAMDGTIGFMSIGDEGIVCAYIVADALRPETVQVVKELKAMGMSVTMLTGDKQQTALSVGKNIGLEKGNIKSELLPNEKLSRILELKEETFASNALVNLFFAKPRLVLMCGDGVNDAPSLVVANVGVAMGAGAALAMETADVTLMDSQLTKLLFSIKMGKRVIQKIRENVVFSIVVKLVVLGLTLTNHVGLWAAIGSDVGSMIVVTLNGMSLLPKNKKVTTTTTEPVADETV</sequence>
<dbReference type="SFLD" id="SFLDF00027">
    <property type="entry name" value="p-type_atpase"/>
    <property type="match status" value="1"/>
</dbReference>
<dbReference type="InterPro" id="IPR023299">
    <property type="entry name" value="ATPase_P-typ_cyto_dom_N"/>
</dbReference>
<dbReference type="InterPro" id="IPR006121">
    <property type="entry name" value="HMA_dom"/>
</dbReference>
<evidence type="ECO:0000256" key="8">
    <source>
        <dbReference type="ARBA" id="ARBA00022989"/>
    </source>
</evidence>
<keyword evidence="8 10" id="KW-1133">Transmembrane helix</keyword>
<gene>
    <name evidence="13" type="ORF">PAUS00366_LOCUS21815</name>
</gene>
<feature type="transmembrane region" description="Helical" evidence="10">
    <location>
        <begin position="528"/>
        <end position="557"/>
    </location>
</feature>
<dbReference type="Pfam" id="PF00122">
    <property type="entry name" value="E1-E2_ATPase"/>
    <property type="match status" value="1"/>
</dbReference>
<dbReference type="Gene3D" id="3.40.1110.10">
    <property type="entry name" value="Calcium-transporting ATPase, cytoplasmic domain N"/>
    <property type="match status" value="1"/>
</dbReference>
<evidence type="ECO:0000256" key="6">
    <source>
        <dbReference type="ARBA" id="ARBA00022840"/>
    </source>
</evidence>
<dbReference type="FunFam" id="2.70.150.10:FF:000002">
    <property type="entry name" value="Copper-transporting ATPase 1, putative"/>
    <property type="match status" value="1"/>
</dbReference>
<dbReference type="EMBL" id="HBIX01033248">
    <property type="protein sequence ID" value="CAE0729031.1"/>
    <property type="molecule type" value="Transcribed_RNA"/>
</dbReference>
<evidence type="ECO:0000256" key="2">
    <source>
        <dbReference type="ARBA" id="ARBA00006024"/>
    </source>
</evidence>
<dbReference type="InterPro" id="IPR008250">
    <property type="entry name" value="ATPase_P-typ_transduc_dom_A_sf"/>
</dbReference>
<dbReference type="GO" id="GO:0046872">
    <property type="term" value="F:metal ion binding"/>
    <property type="evidence" value="ECO:0007669"/>
    <property type="project" value="UniProtKB-KW"/>
</dbReference>
<keyword evidence="3 10" id="KW-0812">Transmembrane</keyword>
<dbReference type="InterPro" id="IPR027256">
    <property type="entry name" value="P-typ_ATPase_IB"/>
</dbReference>
<dbReference type="InterPro" id="IPR036163">
    <property type="entry name" value="HMA_dom_sf"/>
</dbReference>
<keyword evidence="5 10" id="KW-0547">Nucleotide-binding</keyword>
<evidence type="ECO:0000256" key="7">
    <source>
        <dbReference type="ARBA" id="ARBA00022967"/>
    </source>
</evidence>
<organism evidence="13">
    <name type="scientific">Pseudo-nitzschia australis</name>
    <dbReference type="NCBI Taxonomy" id="44445"/>
    <lineage>
        <taxon>Eukaryota</taxon>
        <taxon>Sar</taxon>
        <taxon>Stramenopiles</taxon>
        <taxon>Ochrophyta</taxon>
        <taxon>Bacillariophyta</taxon>
        <taxon>Bacillariophyceae</taxon>
        <taxon>Bacillariophycidae</taxon>
        <taxon>Bacillariales</taxon>
        <taxon>Bacillariaceae</taxon>
        <taxon>Pseudo-nitzschia</taxon>
    </lineage>
</organism>
<evidence type="ECO:0000256" key="3">
    <source>
        <dbReference type="ARBA" id="ARBA00022692"/>
    </source>
</evidence>
<dbReference type="GO" id="GO:0005524">
    <property type="term" value="F:ATP binding"/>
    <property type="evidence" value="ECO:0007669"/>
    <property type="project" value="UniProtKB-UniRule"/>
</dbReference>
<dbReference type="InterPro" id="IPR023298">
    <property type="entry name" value="ATPase_P-typ_TM_dom_sf"/>
</dbReference>
<dbReference type="NCBIfam" id="TIGR01494">
    <property type="entry name" value="ATPase_P-type"/>
    <property type="match status" value="2"/>
</dbReference>
<dbReference type="GO" id="GO:0016887">
    <property type="term" value="F:ATP hydrolysis activity"/>
    <property type="evidence" value="ECO:0007669"/>
    <property type="project" value="InterPro"/>
</dbReference>
<dbReference type="Gene3D" id="2.70.150.10">
    <property type="entry name" value="Calcium-transporting ATPase, cytoplasmic transduction domain A"/>
    <property type="match status" value="1"/>
</dbReference>
<dbReference type="AlphaFoldDB" id="A0A7S4EQD6"/>
<feature type="domain" description="HMA" evidence="12">
    <location>
        <begin position="334"/>
        <end position="400"/>
    </location>
</feature>
<dbReference type="InterPro" id="IPR018303">
    <property type="entry name" value="ATPase_P-typ_P_site"/>
</dbReference>
<comment type="subcellular location">
    <subcellularLocation>
        <location evidence="1">Membrane</location>
        <topology evidence="1">Multi-pass membrane protein</topology>
    </subcellularLocation>
</comment>
<evidence type="ECO:0000259" key="12">
    <source>
        <dbReference type="PROSITE" id="PS50846"/>
    </source>
</evidence>
<dbReference type="PROSITE" id="PS00154">
    <property type="entry name" value="ATPASE_E1_E2"/>
    <property type="match status" value="1"/>
</dbReference>
<dbReference type="PANTHER" id="PTHR48085">
    <property type="entry name" value="CADMIUM/ZINC-TRANSPORTING ATPASE HMA2-RELATED"/>
    <property type="match status" value="1"/>
</dbReference>
<dbReference type="InterPro" id="IPR023214">
    <property type="entry name" value="HAD_sf"/>
</dbReference>
<feature type="compositionally biased region" description="Low complexity" evidence="11">
    <location>
        <begin position="147"/>
        <end position="159"/>
    </location>
</feature>
<feature type="transmembrane region" description="Helical" evidence="10">
    <location>
        <begin position="748"/>
        <end position="768"/>
    </location>
</feature>
<dbReference type="InterPro" id="IPR051014">
    <property type="entry name" value="Cation_Transport_ATPase_IB"/>
</dbReference>
<dbReference type="SFLD" id="SFLDG00002">
    <property type="entry name" value="C1.7:_P-type_atpase_like"/>
    <property type="match status" value="1"/>
</dbReference>
<name>A0A7S4EQD6_9STRA</name>